<gene>
    <name evidence="2" type="ORF">CMC5_074310</name>
</gene>
<dbReference type="CDD" id="cd07067">
    <property type="entry name" value="HP_PGM_like"/>
    <property type="match status" value="1"/>
</dbReference>
<dbReference type="InterPro" id="IPR050275">
    <property type="entry name" value="PGM_Phosphatase"/>
</dbReference>
<dbReference type="KEGG" id="ccro:CMC5_074310"/>
<organism evidence="2 3">
    <name type="scientific">Chondromyces crocatus</name>
    <dbReference type="NCBI Taxonomy" id="52"/>
    <lineage>
        <taxon>Bacteria</taxon>
        <taxon>Pseudomonadati</taxon>
        <taxon>Myxococcota</taxon>
        <taxon>Polyangia</taxon>
        <taxon>Polyangiales</taxon>
        <taxon>Polyangiaceae</taxon>
        <taxon>Chondromyces</taxon>
    </lineage>
</organism>
<reference evidence="2 3" key="1">
    <citation type="submission" date="2015-07" db="EMBL/GenBank/DDBJ databases">
        <title>Genome analysis of myxobacterium Chondromyces crocatus Cm c5 reveals a high potential for natural compound synthesis and the genetic basis for the loss of fruiting body formation.</title>
        <authorList>
            <person name="Zaburannyi N."/>
            <person name="Bunk B."/>
            <person name="Maier J."/>
            <person name="Overmann J."/>
            <person name="Mueller R."/>
        </authorList>
    </citation>
    <scope>NUCLEOTIDE SEQUENCE [LARGE SCALE GENOMIC DNA]</scope>
    <source>
        <strain evidence="2 3">Cm c5</strain>
    </source>
</reference>
<dbReference type="Pfam" id="PF00300">
    <property type="entry name" value="His_Phos_1"/>
    <property type="match status" value="1"/>
</dbReference>
<dbReference type="STRING" id="52.CMC5_074310"/>
<evidence type="ECO:0000256" key="1">
    <source>
        <dbReference type="SAM" id="MobiDB-lite"/>
    </source>
</evidence>
<dbReference type="NCBIfam" id="TIGR00249">
    <property type="entry name" value="sixA"/>
    <property type="match status" value="1"/>
</dbReference>
<dbReference type="GO" id="GO:0005737">
    <property type="term" value="C:cytoplasm"/>
    <property type="evidence" value="ECO:0007669"/>
    <property type="project" value="InterPro"/>
</dbReference>
<keyword evidence="3" id="KW-1185">Reference proteome</keyword>
<dbReference type="AlphaFoldDB" id="A0A0K1EQJ3"/>
<dbReference type="InterPro" id="IPR029033">
    <property type="entry name" value="His_PPase_superfam"/>
</dbReference>
<dbReference type="PANTHER" id="PTHR48100">
    <property type="entry name" value="BROAD-SPECIFICITY PHOSPHATASE YOR283W-RELATED"/>
    <property type="match status" value="1"/>
</dbReference>
<feature type="region of interest" description="Disordered" evidence="1">
    <location>
        <begin position="174"/>
        <end position="203"/>
    </location>
</feature>
<dbReference type="SUPFAM" id="SSF53254">
    <property type="entry name" value="Phosphoglycerate mutase-like"/>
    <property type="match status" value="1"/>
</dbReference>
<dbReference type="GO" id="GO:0101006">
    <property type="term" value="F:protein histidine phosphatase activity"/>
    <property type="evidence" value="ECO:0007669"/>
    <property type="project" value="InterPro"/>
</dbReference>
<dbReference type="InterPro" id="IPR004449">
    <property type="entry name" value="SixA"/>
</dbReference>
<dbReference type="SMART" id="SM00855">
    <property type="entry name" value="PGAM"/>
    <property type="match status" value="1"/>
</dbReference>
<dbReference type="OrthoDB" id="194934at2"/>
<dbReference type="InterPro" id="IPR013078">
    <property type="entry name" value="His_Pase_superF_clade-1"/>
</dbReference>
<evidence type="ECO:0008006" key="4">
    <source>
        <dbReference type="Google" id="ProtNLM"/>
    </source>
</evidence>
<dbReference type="EMBL" id="CP012159">
    <property type="protein sequence ID" value="AKT43200.1"/>
    <property type="molecule type" value="Genomic_DNA"/>
</dbReference>
<dbReference type="Gene3D" id="3.40.50.1240">
    <property type="entry name" value="Phosphoglycerate mutase-like"/>
    <property type="match status" value="1"/>
</dbReference>
<name>A0A0K1EQJ3_CHOCO</name>
<evidence type="ECO:0000313" key="3">
    <source>
        <dbReference type="Proteomes" id="UP000067626"/>
    </source>
</evidence>
<sequence length="203" mass="21849">MEILIVRHGQAVDDAPGLGDGGRWLTARGRKLTRRVARWLSKRKERRPVAIWTSQLVRAVQTAEILAEAAGLTEVSVAAELSPGLDPTALIRLLSLHGDAGPLVLVGHEPLLSALITALLGHANWSGVVSGGKAEPRPKLKKSGIVALVWDQRAPAQLHFVLDPKEMKLGMSSRGMTISSSTRKRAAKTKHDVSRGSDFSDEP</sequence>
<dbReference type="PANTHER" id="PTHR48100:SF1">
    <property type="entry name" value="HISTIDINE PHOSPHATASE FAMILY PROTEIN-RELATED"/>
    <property type="match status" value="1"/>
</dbReference>
<dbReference type="Proteomes" id="UP000067626">
    <property type="component" value="Chromosome"/>
</dbReference>
<protein>
    <recommendedName>
        <fullName evidence="4">Phosphohistidine phosphatase</fullName>
    </recommendedName>
</protein>
<dbReference type="RefSeq" id="WP_063796410.1">
    <property type="nucleotide sequence ID" value="NZ_CP012159.1"/>
</dbReference>
<evidence type="ECO:0000313" key="2">
    <source>
        <dbReference type="EMBL" id="AKT43200.1"/>
    </source>
</evidence>
<proteinExistence type="predicted"/>
<accession>A0A0K1EQJ3</accession>